<dbReference type="PANTHER" id="PTHR11839:SF18">
    <property type="entry name" value="NUDIX HYDROLASE DOMAIN-CONTAINING PROTEIN"/>
    <property type="match status" value="1"/>
</dbReference>
<dbReference type="Pfam" id="PF00293">
    <property type="entry name" value="NUDIX"/>
    <property type="match status" value="1"/>
</dbReference>
<dbReference type="InterPro" id="IPR020084">
    <property type="entry name" value="NUDIX_hydrolase_CS"/>
</dbReference>
<dbReference type="RefSeq" id="WP_341469123.1">
    <property type="nucleotide sequence ID" value="NZ_CP128399.1"/>
</dbReference>
<accession>A0ABY9B276</accession>
<keyword evidence="2 4" id="KW-0378">Hydrolase</keyword>
<evidence type="ECO:0000256" key="1">
    <source>
        <dbReference type="ARBA" id="ARBA00001946"/>
    </source>
</evidence>
<sequence length="189" mass="21283">MSAGRAEEMEALEKNAPLESELVFKGRKFSVRVDRLTKPDGRRYSREVVAHDGAVVIIPVDADGKIILVRQWRRPADKILTELPAGTLEPPEDPAYCADRELQEEIGYKAGKLTEMGGFYSAPGFCSEYLWLFLAEELVESQLEPDENEAIDIVRVTLDDALQMIEDGVICDAKSVAGLLRYYYRLNKK</sequence>
<evidence type="ECO:0000313" key="4">
    <source>
        <dbReference type="EMBL" id="WJW67225.1"/>
    </source>
</evidence>
<dbReference type="Gene3D" id="3.90.79.10">
    <property type="entry name" value="Nucleoside Triphosphate Pyrophosphohydrolase"/>
    <property type="match status" value="1"/>
</dbReference>
<dbReference type="EMBL" id="CP128399">
    <property type="protein sequence ID" value="WJW67225.1"/>
    <property type="molecule type" value="Genomic_DNA"/>
</dbReference>
<dbReference type="InterPro" id="IPR015797">
    <property type="entry name" value="NUDIX_hydrolase-like_dom_sf"/>
</dbReference>
<gene>
    <name evidence="4" type="ORF">OZ401_000483</name>
</gene>
<feature type="domain" description="Nudix hydrolase" evidence="3">
    <location>
        <begin position="49"/>
        <end position="178"/>
    </location>
</feature>
<protein>
    <submittedName>
        <fullName evidence="4">NUDIX hydrolase</fullName>
    </submittedName>
</protein>
<keyword evidence="5" id="KW-1185">Reference proteome</keyword>
<dbReference type="PANTHER" id="PTHR11839">
    <property type="entry name" value="UDP/ADP-SUGAR PYROPHOSPHATASE"/>
    <property type="match status" value="1"/>
</dbReference>
<dbReference type="PROSITE" id="PS00893">
    <property type="entry name" value="NUDIX_BOX"/>
    <property type="match status" value="1"/>
</dbReference>
<dbReference type="Proteomes" id="UP001431572">
    <property type="component" value="Chromosome 1"/>
</dbReference>
<organism evidence="4 5">
    <name type="scientific">Candidatus Chlorohelix allophototropha</name>
    <dbReference type="NCBI Taxonomy" id="3003348"/>
    <lineage>
        <taxon>Bacteria</taxon>
        <taxon>Bacillati</taxon>
        <taxon>Chloroflexota</taxon>
        <taxon>Chloroflexia</taxon>
        <taxon>Candidatus Chloroheliales</taxon>
        <taxon>Candidatus Chloroheliaceae</taxon>
        <taxon>Candidatus Chlorohelix</taxon>
    </lineage>
</organism>
<reference evidence="4" key="1">
    <citation type="journal article" date="2024" name="Nature">
        <title>Anoxygenic phototroph of the Chloroflexota uses a type I reaction centre.</title>
        <authorList>
            <person name="Tsuji J.M."/>
            <person name="Shaw N.A."/>
            <person name="Nagashima S."/>
            <person name="Venkiteswaran J.J."/>
            <person name="Schiff S.L."/>
            <person name="Watanabe T."/>
            <person name="Fukui M."/>
            <person name="Hanada S."/>
            <person name="Tank M."/>
            <person name="Neufeld J.D."/>
        </authorList>
    </citation>
    <scope>NUCLEOTIDE SEQUENCE</scope>
    <source>
        <strain evidence="4">L227-S17</strain>
    </source>
</reference>
<dbReference type="SUPFAM" id="SSF55811">
    <property type="entry name" value="Nudix"/>
    <property type="match status" value="1"/>
</dbReference>
<dbReference type="GO" id="GO:0016787">
    <property type="term" value="F:hydrolase activity"/>
    <property type="evidence" value="ECO:0007669"/>
    <property type="project" value="UniProtKB-KW"/>
</dbReference>
<evidence type="ECO:0000313" key="5">
    <source>
        <dbReference type="Proteomes" id="UP001431572"/>
    </source>
</evidence>
<evidence type="ECO:0000259" key="3">
    <source>
        <dbReference type="PROSITE" id="PS51462"/>
    </source>
</evidence>
<evidence type="ECO:0000256" key="2">
    <source>
        <dbReference type="ARBA" id="ARBA00022801"/>
    </source>
</evidence>
<dbReference type="PROSITE" id="PS51462">
    <property type="entry name" value="NUDIX"/>
    <property type="match status" value="1"/>
</dbReference>
<comment type="cofactor">
    <cofactor evidence="1">
        <name>Mg(2+)</name>
        <dbReference type="ChEBI" id="CHEBI:18420"/>
    </cofactor>
</comment>
<name>A0ABY9B276_9CHLR</name>
<proteinExistence type="predicted"/>
<dbReference type="InterPro" id="IPR000086">
    <property type="entry name" value="NUDIX_hydrolase_dom"/>
</dbReference>
<dbReference type="CDD" id="cd03424">
    <property type="entry name" value="NUDIX_ADPRase_Nudt5_UGPPase_Nudt14"/>
    <property type="match status" value="1"/>
</dbReference>